<dbReference type="EC" id="1.-.-.-" evidence="19"/>
<comment type="subcellular location">
    <subcellularLocation>
        <location evidence="2">Endoplasmic reticulum membrane</location>
        <topology evidence="2">Single-pass membrane protein</topology>
    </subcellularLocation>
</comment>
<keyword evidence="22" id="KW-1185">Reference proteome</keyword>
<dbReference type="PRINTS" id="PR01121">
    <property type="entry name" value="FMOXYGENASE1"/>
</dbReference>
<sequence>MGVKTVAIIGSGVSGLVSLKQCLEEGFEPVCFERESSFGGVWIFHDEPVKTHNRGSLYHCLVLNSSKNMTNFSDFPYQKASSPYIQGKEFINYIKAYVDHFDLERHIRYSTDVKRVEKATDYDITGRWTITSACNGGEVKQETFDAVMVCTGLYSDRNMVEYPGQEEFTGEIMHSNEYKKADGLANGKNVLVVGGSHSAGDCAVDTSRVSKKTYLSMRKGTWVVQRMGPDGMPRDMAVNRRINFFIPEWLRRKKVVDHIYSRVNMDNLGLKSVNKMFCSEVMVNDDIGSRILCGAVVCKTGIDHFTERGVVFTDGTSVDDLDLVVYATGYQLRAPIVDNDIISDGMKDLELYLYIFPPRLKHQTFAAVGFVETIGAHAPVFEMQARYATRVFKGCASIPPQEVMFADIKRRKNFMQNRFGKPKNFFPSIPYQEMLADRIGAKPKFWSMVLTDPVLAYRTFLGPALPYTFRLVGPHAWSGARDAIMDVWNNTFYATKTRMVPKSAGGHGSLDFGVLKFLVVVLVALTFFLSILC</sequence>
<evidence type="ECO:0000256" key="13">
    <source>
        <dbReference type="ARBA" id="ARBA00045957"/>
    </source>
</evidence>
<keyword evidence="4 18" id="KW-0285">Flavoprotein</keyword>
<keyword evidence="7 18" id="KW-0274">FAD</keyword>
<keyword evidence="10 18" id="KW-0560">Oxidoreductase</keyword>
<dbReference type="Gene3D" id="3.50.50.60">
    <property type="entry name" value="FAD/NAD(P)-binding domain"/>
    <property type="match status" value="1"/>
</dbReference>
<keyword evidence="5 20" id="KW-0812">Transmembrane</keyword>
<keyword evidence="8 18" id="KW-0521">NADP</keyword>
<keyword evidence="6 18" id="KW-0256">Endoplasmic reticulum</keyword>
<accession>A0A7M7RGS9</accession>
<dbReference type="InterPro" id="IPR020946">
    <property type="entry name" value="Flavin_mOase-like"/>
</dbReference>
<evidence type="ECO:0000256" key="19">
    <source>
        <dbReference type="RuleBase" id="RU361177"/>
    </source>
</evidence>
<dbReference type="InterPro" id="IPR036188">
    <property type="entry name" value="FAD/NAD-bd_sf"/>
</dbReference>
<dbReference type="GO" id="GO:0005789">
    <property type="term" value="C:endoplasmic reticulum membrane"/>
    <property type="evidence" value="ECO:0007669"/>
    <property type="project" value="UniProtKB-SubCell"/>
</dbReference>
<evidence type="ECO:0000256" key="10">
    <source>
        <dbReference type="ARBA" id="ARBA00023002"/>
    </source>
</evidence>
<dbReference type="PRINTS" id="PR00370">
    <property type="entry name" value="FMOXYGENASE"/>
</dbReference>
<dbReference type="GO" id="GO:0004499">
    <property type="term" value="F:N,N-dimethylaniline monooxygenase activity"/>
    <property type="evidence" value="ECO:0007669"/>
    <property type="project" value="UniProtKB-UniRule"/>
</dbReference>
<dbReference type="InterPro" id="IPR002253">
    <property type="entry name" value="Flavin_mOase_1"/>
</dbReference>
<dbReference type="GO" id="GO:0034899">
    <property type="term" value="F:trimethylamine monooxygenase activity"/>
    <property type="evidence" value="ECO:0007669"/>
    <property type="project" value="UniProtKB-EC"/>
</dbReference>
<dbReference type="PIRSF" id="PIRSF000332">
    <property type="entry name" value="FMO"/>
    <property type="match status" value="1"/>
</dbReference>
<dbReference type="GO" id="GO:0050661">
    <property type="term" value="F:NADP binding"/>
    <property type="evidence" value="ECO:0007669"/>
    <property type="project" value="InterPro"/>
</dbReference>
<protein>
    <recommendedName>
        <fullName evidence="19">Flavin-containing monooxygenase</fullName>
        <ecNumber evidence="19">1.-.-.-</ecNumber>
    </recommendedName>
</protein>
<evidence type="ECO:0000313" key="21">
    <source>
        <dbReference type="EnsemblMetazoa" id="XP_794372"/>
    </source>
</evidence>
<evidence type="ECO:0000256" key="17">
    <source>
        <dbReference type="ARBA" id="ARBA00049443"/>
    </source>
</evidence>
<evidence type="ECO:0000256" key="3">
    <source>
        <dbReference type="ARBA" id="ARBA00009183"/>
    </source>
</evidence>
<dbReference type="OMA" id="VLFGPCY"/>
<comment type="similarity">
    <text evidence="3 18 19">Belongs to the FMO family.</text>
</comment>
<proteinExistence type="inferred from homology"/>
<evidence type="ECO:0000256" key="5">
    <source>
        <dbReference type="ARBA" id="ARBA00022692"/>
    </source>
</evidence>
<dbReference type="RefSeq" id="XP_794372.2">
    <property type="nucleotide sequence ID" value="XM_789279.5"/>
</dbReference>
<evidence type="ECO:0000256" key="2">
    <source>
        <dbReference type="ARBA" id="ARBA00004389"/>
    </source>
</evidence>
<dbReference type="Proteomes" id="UP000007110">
    <property type="component" value="Unassembled WGS sequence"/>
</dbReference>
<dbReference type="AlphaFoldDB" id="A0A7M7RGS9"/>
<dbReference type="InterPro" id="IPR050346">
    <property type="entry name" value="FMO-like"/>
</dbReference>
<dbReference type="PANTHER" id="PTHR23023">
    <property type="entry name" value="DIMETHYLANILINE MONOOXYGENASE"/>
    <property type="match status" value="1"/>
</dbReference>
<evidence type="ECO:0000256" key="14">
    <source>
        <dbReference type="ARBA" id="ARBA00047338"/>
    </source>
</evidence>
<dbReference type="InParanoid" id="A0A7M7RGS9"/>
<dbReference type="FunFam" id="3.50.50.60:FF:000159">
    <property type="entry name" value="Dimethylaniline monooxygenase [N-oxide-forming]"/>
    <property type="match status" value="1"/>
</dbReference>
<keyword evidence="9 20" id="KW-1133">Transmembrane helix</keyword>
<evidence type="ECO:0000256" key="6">
    <source>
        <dbReference type="ARBA" id="ARBA00022824"/>
    </source>
</evidence>
<reference evidence="21" key="2">
    <citation type="submission" date="2021-01" db="UniProtKB">
        <authorList>
            <consortium name="EnsemblMetazoa"/>
        </authorList>
    </citation>
    <scope>IDENTIFICATION</scope>
</reference>
<dbReference type="Pfam" id="PF00743">
    <property type="entry name" value="FMO-like"/>
    <property type="match status" value="1"/>
</dbReference>
<name>A0A7M7RGS9_STRPU</name>
<comment type="catalytic activity">
    <reaction evidence="16">
        <text>trimethylamine + NADPH + O2 = trimethylamine N-oxide + NADP(+) + H2O</text>
        <dbReference type="Rhea" id="RHEA:31979"/>
        <dbReference type="ChEBI" id="CHEBI:15377"/>
        <dbReference type="ChEBI" id="CHEBI:15379"/>
        <dbReference type="ChEBI" id="CHEBI:15724"/>
        <dbReference type="ChEBI" id="CHEBI:57783"/>
        <dbReference type="ChEBI" id="CHEBI:58349"/>
        <dbReference type="ChEBI" id="CHEBI:58389"/>
        <dbReference type="EC" id="1.14.13.148"/>
    </reaction>
    <physiologicalReaction direction="left-to-right" evidence="16">
        <dbReference type="Rhea" id="RHEA:31980"/>
    </physiologicalReaction>
</comment>
<evidence type="ECO:0000256" key="8">
    <source>
        <dbReference type="ARBA" id="ARBA00022857"/>
    </source>
</evidence>
<evidence type="ECO:0000256" key="18">
    <source>
        <dbReference type="PIRNR" id="PIRNR000332"/>
    </source>
</evidence>
<evidence type="ECO:0000256" key="12">
    <source>
        <dbReference type="ARBA" id="ARBA00023136"/>
    </source>
</evidence>
<dbReference type="OrthoDB" id="66881at2759"/>
<comment type="cofactor">
    <cofactor evidence="1 18 19">
        <name>FAD</name>
        <dbReference type="ChEBI" id="CHEBI:57692"/>
    </cofactor>
</comment>
<evidence type="ECO:0000256" key="4">
    <source>
        <dbReference type="ARBA" id="ARBA00022630"/>
    </source>
</evidence>
<evidence type="ECO:0000256" key="20">
    <source>
        <dbReference type="SAM" id="Phobius"/>
    </source>
</evidence>
<feature type="transmembrane region" description="Helical" evidence="20">
    <location>
        <begin position="512"/>
        <end position="532"/>
    </location>
</feature>
<evidence type="ECO:0000256" key="16">
    <source>
        <dbReference type="ARBA" id="ARBA00048088"/>
    </source>
</evidence>
<dbReference type="SUPFAM" id="SSF51905">
    <property type="entry name" value="FAD/NAD(P)-binding domain"/>
    <property type="match status" value="2"/>
</dbReference>
<reference evidence="22" key="1">
    <citation type="submission" date="2015-02" db="EMBL/GenBank/DDBJ databases">
        <title>Genome sequencing for Strongylocentrotus purpuratus.</title>
        <authorList>
            <person name="Murali S."/>
            <person name="Liu Y."/>
            <person name="Vee V."/>
            <person name="English A."/>
            <person name="Wang M."/>
            <person name="Skinner E."/>
            <person name="Han Y."/>
            <person name="Muzny D.M."/>
            <person name="Worley K.C."/>
            <person name="Gibbs R.A."/>
        </authorList>
    </citation>
    <scope>NUCLEOTIDE SEQUENCE</scope>
</reference>
<keyword evidence="11 18" id="KW-0503">Monooxygenase</keyword>
<organism evidence="21 22">
    <name type="scientific">Strongylocentrotus purpuratus</name>
    <name type="common">Purple sea urchin</name>
    <dbReference type="NCBI Taxonomy" id="7668"/>
    <lineage>
        <taxon>Eukaryota</taxon>
        <taxon>Metazoa</taxon>
        <taxon>Echinodermata</taxon>
        <taxon>Eleutherozoa</taxon>
        <taxon>Echinozoa</taxon>
        <taxon>Echinoidea</taxon>
        <taxon>Euechinoidea</taxon>
        <taxon>Echinacea</taxon>
        <taxon>Camarodonta</taxon>
        <taxon>Echinidea</taxon>
        <taxon>Strongylocentrotidae</taxon>
        <taxon>Strongylocentrotus</taxon>
    </lineage>
</organism>
<comment type="catalytic activity">
    <reaction evidence="14">
        <text>hypotaurine + NADH + O2 + H(+) = taurine + NAD(+) + H2O</text>
        <dbReference type="Rhea" id="RHEA:74111"/>
        <dbReference type="ChEBI" id="CHEBI:15377"/>
        <dbReference type="ChEBI" id="CHEBI:15378"/>
        <dbReference type="ChEBI" id="CHEBI:15379"/>
        <dbReference type="ChEBI" id="CHEBI:57540"/>
        <dbReference type="ChEBI" id="CHEBI:57853"/>
        <dbReference type="ChEBI" id="CHEBI:57945"/>
        <dbReference type="ChEBI" id="CHEBI:507393"/>
        <dbReference type="EC" id="1.14.13.8"/>
    </reaction>
    <physiologicalReaction direction="left-to-right" evidence="14">
        <dbReference type="Rhea" id="RHEA:74112"/>
    </physiologicalReaction>
</comment>
<dbReference type="EnsemblMetazoa" id="XM_789279">
    <property type="protein sequence ID" value="XP_794372"/>
    <property type="gene ID" value="LOC589643"/>
</dbReference>
<dbReference type="GO" id="GO:0004497">
    <property type="term" value="F:monooxygenase activity"/>
    <property type="evidence" value="ECO:0000318"/>
    <property type="project" value="GO_Central"/>
</dbReference>
<comment type="catalytic activity">
    <reaction evidence="17">
        <text>N,N-dimethylaniline + NADPH + O2 + H(+) = N,N-dimethylaniline N-oxide + NADP(+) + H2O</text>
        <dbReference type="Rhea" id="RHEA:24468"/>
        <dbReference type="ChEBI" id="CHEBI:15377"/>
        <dbReference type="ChEBI" id="CHEBI:15378"/>
        <dbReference type="ChEBI" id="CHEBI:15379"/>
        <dbReference type="ChEBI" id="CHEBI:16269"/>
        <dbReference type="ChEBI" id="CHEBI:17735"/>
        <dbReference type="ChEBI" id="CHEBI:57783"/>
        <dbReference type="ChEBI" id="CHEBI:58349"/>
        <dbReference type="EC" id="1.14.13.8"/>
    </reaction>
    <physiologicalReaction direction="left-to-right" evidence="17">
        <dbReference type="Rhea" id="RHEA:24469"/>
    </physiologicalReaction>
</comment>
<comment type="function">
    <text evidence="13">Broad spectrum monooxygenase that catalyzes the oxygenation of a wide variety of nitrogen- and sulfur-containing compounds including xenobiotics. Catalyzes the S-oxygenation of hypotaurine to produce taurine, an organic osmolyte involved in cell volume regulation as well as a variety of cytoprotective and developmental processes. In vitro, catalyzes the N-oxygenation of trimethylamine (TMA) to produce trimethylamine N-oxide (TMAO) and could therefore participate to the detoxification of this compound that is generated by the action of gut microbiota from dietary precursors such as choline, choline containing compounds, betaine or L-carnitine.</text>
</comment>
<dbReference type="GO" id="GO:0050660">
    <property type="term" value="F:flavin adenine dinucleotide binding"/>
    <property type="evidence" value="ECO:0007669"/>
    <property type="project" value="InterPro"/>
</dbReference>
<evidence type="ECO:0000256" key="1">
    <source>
        <dbReference type="ARBA" id="ARBA00001974"/>
    </source>
</evidence>
<evidence type="ECO:0000256" key="15">
    <source>
        <dbReference type="ARBA" id="ARBA00048041"/>
    </source>
</evidence>
<dbReference type="KEGG" id="spu:589643"/>
<evidence type="ECO:0000313" key="22">
    <source>
        <dbReference type="Proteomes" id="UP000007110"/>
    </source>
</evidence>
<comment type="catalytic activity">
    <reaction evidence="15">
        <text>hypotaurine + NADPH + O2 + H(+) = taurine + NADP(+) + H2O</text>
        <dbReference type="Rhea" id="RHEA:69819"/>
        <dbReference type="ChEBI" id="CHEBI:15377"/>
        <dbReference type="ChEBI" id="CHEBI:15378"/>
        <dbReference type="ChEBI" id="CHEBI:15379"/>
        <dbReference type="ChEBI" id="CHEBI:57783"/>
        <dbReference type="ChEBI" id="CHEBI:57853"/>
        <dbReference type="ChEBI" id="CHEBI:58349"/>
        <dbReference type="ChEBI" id="CHEBI:507393"/>
        <dbReference type="EC" id="1.14.13.8"/>
    </reaction>
    <physiologicalReaction direction="left-to-right" evidence="15">
        <dbReference type="Rhea" id="RHEA:69820"/>
    </physiologicalReaction>
</comment>
<keyword evidence="12 18" id="KW-0472">Membrane</keyword>
<evidence type="ECO:0000256" key="9">
    <source>
        <dbReference type="ARBA" id="ARBA00022989"/>
    </source>
</evidence>
<evidence type="ECO:0000256" key="11">
    <source>
        <dbReference type="ARBA" id="ARBA00023033"/>
    </source>
</evidence>
<dbReference type="InterPro" id="IPR000960">
    <property type="entry name" value="Flavin_mOase"/>
</dbReference>
<dbReference type="GeneID" id="589643"/>
<evidence type="ECO:0000256" key="7">
    <source>
        <dbReference type="ARBA" id="ARBA00022827"/>
    </source>
</evidence>